<dbReference type="EMBL" id="CP035758">
    <property type="protein sequence ID" value="QBD76759.1"/>
    <property type="molecule type" value="Genomic_DNA"/>
</dbReference>
<dbReference type="Proteomes" id="UP000290365">
    <property type="component" value="Chromosome"/>
</dbReference>
<organism evidence="2 3">
    <name type="scientific">Ktedonosporobacter rubrisoli</name>
    <dbReference type="NCBI Taxonomy" id="2509675"/>
    <lineage>
        <taxon>Bacteria</taxon>
        <taxon>Bacillati</taxon>
        <taxon>Chloroflexota</taxon>
        <taxon>Ktedonobacteria</taxon>
        <taxon>Ktedonobacterales</taxon>
        <taxon>Ktedonosporobacteraceae</taxon>
        <taxon>Ktedonosporobacter</taxon>
    </lineage>
</organism>
<dbReference type="Pfam" id="PF11790">
    <property type="entry name" value="Glyco_hydro_cc"/>
    <property type="match status" value="1"/>
</dbReference>
<accession>A0A4P6JN84</accession>
<name>A0A4P6JN84_KTERU</name>
<dbReference type="PANTHER" id="PTHR12631">
    <property type="entry name" value="ALPHA-L-IDURONIDASE"/>
    <property type="match status" value="1"/>
</dbReference>
<dbReference type="Gene3D" id="3.20.20.80">
    <property type="entry name" value="Glycosidases"/>
    <property type="match status" value="1"/>
</dbReference>
<sequence>MVVIGSGVLAGYVWLVPTGSQSTIASLTPDTARGVLPKGSEVPARTVPPTRKPTYTGKCDENSPYGFTTVNADATLIALYRQMGICWVRYQIHVKSMLSGGGIYWGTLDSVVALMNSAGIHLDVPIQCFQGSCFKTPSIPTPAEMASFASQIATRYNGQNGHGYIDSFEIGNEEYDQNRKFAIDDYGPILKAGYQAIKAASPHAQVGMYGTFPSNPFRTMAVLESIFEAGFGQYMDFMNFHYYNQGLDPRVDADSTHPSFDHKWQLMHTIATRYGFASKPIWVTEIGWPLRPMDGRSAVTPDQQAQYLTYVTDQSANSGVIQKIFWYTIDYGYQPNNIYPPSGPMPAFYALKEYVRSKPVW</sequence>
<reference evidence="2 3" key="1">
    <citation type="submission" date="2019-01" db="EMBL/GenBank/DDBJ databases">
        <title>Ktedonosporobacter rubrisoli SCAWS-G2.</title>
        <authorList>
            <person name="Huang Y."/>
            <person name="Yan B."/>
        </authorList>
    </citation>
    <scope>NUCLEOTIDE SEQUENCE [LARGE SCALE GENOMIC DNA]</scope>
    <source>
        <strain evidence="2 3">SCAWS-G2</strain>
    </source>
</reference>
<dbReference type="GO" id="GO:0004553">
    <property type="term" value="F:hydrolase activity, hydrolyzing O-glycosyl compounds"/>
    <property type="evidence" value="ECO:0007669"/>
    <property type="project" value="TreeGrafter"/>
</dbReference>
<dbReference type="OrthoDB" id="136121at2"/>
<dbReference type="InterPro" id="IPR024655">
    <property type="entry name" value="Asl1_glyco_hydro_catalytic"/>
</dbReference>
<gene>
    <name evidence="2" type="ORF">EPA93_12380</name>
</gene>
<proteinExistence type="predicted"/>
<dbReference type="KEGG" id="kbs:EPA93_12380"/>
<dbReference type="SUPFAM" id="SSF51445">
    <property type="entry name" value="(Trans)glycosidases"/>
    <property type="match status" value="1"/>
</dbReference>
<dbReference type="AlphaFoldDB" id="A0A4P6JN84"/>
<dbReference type="InterPro" id="IPR017853">
    <property type="entry name" value="GH"/>
</dbReference>
<keyword evidence="3" id="KW-1185">Reference proteome</keyword>
<evidence type="ECO:0000313" key="2">
    <source>
        <dbReference type="EMBL" id="QBD76759.1"/>
    </source>
</evidence>
<evidence type="ECO:0000313" key="3">
    <source>
        <dbReference type="Proteomes" id="UP000290365"/>
    </source>
</evidence>
<protein>
    <recommendedName>
        <fullName evidence="1">Asl1-like glycosyl hydrolase catalytic domain-containing protein</fullName>
    </recommendedName>
</protein>
<feature type="domain" description="Asl1-like glycosyl hydrolase catalytic" evidence="1">
    <location>
        <begin position="234"/>
        <end position="329"/>
    </location>
</feature>
<evidence type="ECO:0000259" key="1">
    <source>
        <dbReference type="Pfam" id="PF11790"/>
    </source>
</evidence>
<dbReference type="InterPro" id="IPR051923">
    <property type="entry name" value="Glycosyl_Hydrolase_39"/>
</dbReference>
<dbReference type="PANTHER" id="PTHR12631:SF10">
    <property type="entry name" value="BETA-XYLOSIDASE-LIKE PROTEIN-RELATED"/>
    <property type="match status" value="1"/>
</dbReference>